<name>A0A840SY86_9RHOB</name>
<feature type="compositionally biased region" description="Basic and acidic residues" evidence="1">
    <location>
        <begin position="17"/>
        <end position="27"/>
    </location>
</feature>
<evidence type="ECO:0000256" key="1">
    <source>
        <dbReference type="SAM" id="MobiDB-lite"/>
    </source>
</evidence>
<sequence>MSGERKLPEGAGAAQPEDARFEDGVERPLRLKAESPDDLAIVSALLQDAVAETGEIAWARRRRRFTLLLNRFRWEDADHARRQGRPFERVRTLLVFDDVLTARSDGVDPADKATVLDLLSIVFEPGEDASGRVRLIFAGHGEIALDVECLDVTLTDVTRPYEAPSGRAPSHPEG</sequence>
<evidence type="ECO:0000313" key="2">
    <source>
        <dbReference type="EMBL" id="MBB5224173.1"/>
    </source>
</evidence>
<proteinExistence type="predicted"/>
<dbReference type="Proteomes" id="UP000549457">
    <property type="component" value="Unassembled WGS sequence"/>
</dbReference>
<dbReference type="RefSeq" id="WP_184154521.1">
    <property type="nucleotide sequence ID" value="NZ_JACHFM010000005.1"/>
</dbReference>
<dbReference type="InterPro" id="IPR021335">
    <property type="entry name" value="DUF2948"/>
</dbReference>
<feature type="region of interest" description="Disordered" evidence="1">
    <location>
        <begin position="1"/>
        <end position="27"/>
    </location>
</feature>
<accession>A0A840SY86</accession>
<dbReference type="AlphaFoldDB" id="A0A840SY86"/>
<protein>
    <recommendedName>
        <fullName evidence="4">DUF2948 family protein</fullName>
    </recommendedName>
</protein>
<gene>
    <name evidence="2" type="ORF">HNP73_004134</name>
</gene>
<organism evidence="2 3">
    <name type="scientific">Amaricoccus macauensis</name>
    <dbReference type="NCBI Taxonomy" id="57001"/>
    <lineage>
        <taxon>Bacteria</taxon>
        <taxon>Pseudomonadati</taxon>
        <taxon>Pseudomonadota</taxon>
        <taxon>Alphaproteobacteria</taxon>
        <taxon>Rhodobacterales</taxon>
        <taxon>Paracoccaceae</taxon>
        <taxon>Amaricoccus</taxon>
    </lineage>
</organism>
<evidence type="ECO:0008006" key="4">
    <source>
        <dbReference type="Google" id="ProtNLM"/>
    </source>
</evidence>
<keyword evidence="3" id="KW-1185">Reference proteome</keyword>
<comment type="caution">
    <text evidence="2">The sequence shown here is derived from an EMBL/GenBank/DDBJ whole genome shotgun (WGS) entry which is preliminary data.</text>
</comment>
<reference evidence="2 3" key="1">
    <citation type="submission" date="2020-08" db="EMBL/GenBank/DDBJ databases">
        <title>Genomic Encyclopedia of Type Strains, Phase IV (KMG-IV): sequencing the most valuable type-strain genomes for metagenomic binning, comparative biology and taxonomic classification.</title>
        <authorList>
            <person name="Goeker M."/>
        </authorList>
    </citation>
    <scope>NUCLEOTIDE SEQUENCE [LARGE SCALE GENOMIC DNA]</scope>
    <source>
        <strain evidence="2 3">DSM 101730</strain>
    </source>
</reference>
<evidence type="ECO:0000313" key="3">
    <source>
        <dbReference type="Proteomes" id="UP000549457"/>
    </source>
</evidence>
<dbReference type="Pfam" id="PF11164">
    <property type="entry name" value="DUF2948"/>
    <property type="match status" value="1"/>
</dbReference>
<dbReference type="EMBL" id="JACHFM010000005">
    <property type="protein sequence ID" value="MBB5224173.1"/>
    <property type="molecule type" value="Genomic_DNA"/>
</dbReference>